<dbReference type="InterPro" id="IPR035987">
    <property type="entry name" value="Ribosomal_uS8_sf"/>
</dbReference>
<dbReference type="SUPFAM" id="SSF56047">
    <property type="entry name" value="Ribosomal protein S8"/>
    <property type="match status" value="1"/>
</dbReference>
<proteinExistence type="predicted"/>
<dbReference type="EMBL" id="JARK01001515">
    <property type="protein sequence ID" value="EYB93729.1"/>
    <property type="molecule type" value="Genomic_DNA"/>
</dbReference>
<dbReference type="Gene3D" id="3.30.1370.30">
    <property type="match status" value="1"/>
</dbReference>
<accession>A0A016STR2</accession>
<keyword evidence="2" id="KW-1185">Reference proteome</keyword>
<dbReference type="STRING" id="53326.A0A016STR2"/>
<dbReference type="GO" id="GO:0006412">
    <property type="term" value="P:translation"/>
    <property type="evidence" value="ECO:0007669"/>
    <property type="project" value="InterPro"/>
</dbReference>
<reference evidence="2" key="1">
    <citation type="journal article" date="2015" name="Nat. Genet.">
        <title>The genome and transcriptome of the zoonotic hookworm Ancylostoma ceylanicum identify infection-specific gene families.</title>
        <authorList>
            <person name="Schwarz E.M."/>
            <person name="Hu Y."/>
            <person name="Antoshechkin I."/>
            <person name="Miller M.M."/>
            <person name="Sternberg P.W."/>
            <person name="Aroian R.V."/>
        </authorList>
    </citation>
    <scope>NUCLEOTIDE SEQUENCE</scope>
    <source>
        <strain evidence="2">HY135</strain>
    </source>
</reference>
<sequence>MVRMNVLADALNCINNAEKRGKRQVLIRPASKVNIDPFLGSVLEKTQPFLHRIHFASFRKGASLGPKGPRLFRTIYSSLSSYELFLRVFFKYKWTNISLEDTLGSSAIHIADVQWKQSTAKLCRVT</sequence>
<dbReference type="Proteomes" id="UP000024635">
    <property type="component" value="Unassembled WGS sequence"/>
</dbReference>
<gene>
    <name evidence="1" type="primary">Acey_s0179.g717</name>
    <name evidence="1" type="ORF">Y032_0179g717</name>
</gene>
<evidence type="ECO:0000313" key="1">
    <source>
        <dbReference type="EMBL" id="EYB93729.1"/>
    </source>
</evidence>
<evidence type="ECO:0000313" key="2">
    <source>
        <dbReference type="Proteomes" id="UP000024635"/>
    </source>
</evidence>
<dbReference type="OrthoDB" id="10250260at2759"/>
<protein>
    <submittedName>
        <fullName evidence="1">Uncharacterized protein</fullName>
    </submittedName>
</protein>
<dbReference type="GO" id="GO:0003735">
    <property type="term" value="F:structural constituent of ribosome"/>
    <property type="evidence" value="ECO:0007669"/>
    <property type="project" value="InterPro"/>
</dbReference>
<comment type="caution">
    <text evidence="1">The sequence shown here is derived from an EMBL/GenBank/DDBJ whole genome shotgun (WGS) entry which is preliminary data.</text>
</comment>
<organism evidence="1 2">
    <name type="scientific">Ancylostoma ceylanicum</name>
    <dbReference type="NCBI Taxonomy" id="53326"/>
    <lineage>
        <taxon>Eukaryota</taxon>
        <taxon>Metazoa</taxon>
        <taxon>Ecdysozoa</taxon>
        <taxon>Nematoda</taxon>
        <taxon>Chromadorea</taxon>
        <taxon>Rhabditida</taxon>
        <taxon>Rhabditina</taxon>
        <taxon>Rhabditomorpha</taxon>
        <taxon>Strongyloidea</taxon>
        <taxon>Ancylostomatidae</taxon>
        <taxon>Ancylostomatinae</taxon>
        <taxon>Ancylostoma</taxon>
    </lineage>
</organism>
<name>A0A016STR2_9BILA</name>
<dbReference type="GO" id="GO:0005840">
    <property type="term" value="C:ribosome"/>
    <property type="evidence" value="ECO:0007669"/>
    <property type="project" value="InterPro"/>
</dbReference>
<dbReference type="AlphaFoldDB" id="A0A016STR2"/>